<name>A0AAV5QLM0_9ASCO</name>
<organism evidence="2 3">
    <name type="scientific">Saccharomycopsis crataegensis</name>
    <dbReference type="NCBI Taxonomy" id="43959"/>
    <lineage>
        <taxon>Eukaryota</taxon>
        <taxon>Fungi</taxon>
        <taxon>Dikarya</taxon>
        <taxon>Ascomycota</taxon>
        <taxon>Saccharomycotina</taxon>
        <taxon>Saccharomycetes</taxon>
        <taxon>Saccharomycopsidaceae</taxon>
        <taxon>Saccharomycopsis</taxon>
    </lineage>
</organism>
<dbReference type="Proteomes" id="UP001360560">
    <property type="component" value="Unassembled WGS sequence"/>
</dbReference>
<accession>A0AAV5QLM0</accession>
<dbReference type="RefSeq" id="XP_064852541.1">
    <property type="nucleotide sequence ID" value="XM_064996469.1"/>
</dbReference>
<dbReference type="AlphaFoldDB" id="A0AAV5QLM0"/>
<gene>
    <name evidence="2" type="ORF">DASC09_028660</name>
</gene>
<keyword evidence="3" id="KW-1185">Reference proteome</keyword>
<comment type="caution">
    <text evidence="2">The sequence shown here is derived from an EMBL/GenBank/DDBJ whole genome shotgun (WGS) entry which is preliminary data.</text>
</comment>
<evidence type="ECO:0000313" key="3">
    <source>
        <dbReference type="Proteomes" id="UP001360560"/>
    </source>
</evidence>
<sequence length="313" mass="35781">MSIVIIEGYDQSQQCTSCVTPQIWIWRHHRMKSSWKRQINAYKPCILTLLYAILTLSEPSKNMNNSQNNSSGKFPGQHKRSRSELSQFNSYNCSNNPITMDQNNLQYSNPNITNPKCLYLFSLSPTADIRVVDECDFNEMMNQYNGATSLREEPQSRHTRVTSHPSSKLKRESADTDFEMILDDDAEFSNVFAASAFEVREAFTDNVMMSMAPETPIDGYFSNKNPQNHYIYNFEGEERAIINMAATKSVMTTSNINKVIAQQYQTKNTSQNRSKKEVIQSLKLNTKESVQKEPRFTPSLSGSDFSSIFDKGK</sequence>
<proteinExistence type="predicted"/>
<dbReference type="GeneID" id="90073520"/>
<feature type="region of interest" description="Disordered" evidence="1">
    <location>
        <begin position="149"/>
        <end position="172"/>
    </location>
</feature>
<protein>
    <submittedName>
        <fullName evidence="2">Uncharacterized protein</fullName>
    </submittedName>
</protein>
<evidence type="ECO:0000313" key="2">
    <source>
        <dbReference type="EMBL" id="GMM35541.1"/>
    </source>
</evidence>
<evidence type="ECO:0000256" key="1">
    <source>
        <dbReference type="SAM" id="MobiDB-lite"/>
    </source>
</evidence>
<dbReference type="EMBL" id="BTFZ01000006">
    <property type="protein sequence ID" value="GMM35541.1"/>
    <property type="molecule type" value="Genomic_DNA"/>
</dbReference>
<feature type="compositionally biased region" description="Low complexity" evidence="1">
    <location>
        <begin position="62"/>
        <end position="71"/>
    </location>
</feature>
<feature type="region of interest" description="Disordered" evidence="1">
    <location>
        <begin position="62"/>
        <end position="81"/>
    </location>
</feature>
<reference evidence="2 3" key="1">
    <citation type="journal article" date="2023" name="Elife">
        <title>Identification of key yeast species and microbe-microbe interactions impacting larval growth of Drosophila in the wild.</title>
        <authorList>
            <person name="Mure A."/>
            <person name="Sugiura Y."/>
            <person name="Maeda R."/>
            <person name="Honda K."/>
            <person name="Sakurai N."/>
            <person name="Takahashi Y."/>
            <person name="Watada M."/>
            <person name="Katoh T."/>
            <person name="Gotoh A."/>
            <person name="Gotoh Y."/>
            <person name="Taniguchi I."/>
            <person name="Nakamura K."/>
            <person name="Hayashi T."/>
            <person name="Katayama T."/>
            <person name="Uemura T."/>
            <person name="Hattori Y."/>
        </authorList>
    </citation>
    <scope>NUCLEOTIDE SEQUENCE [LARGE SCALE GENOMIC DNA]</scope>
    <source>
        <strain evidence="2 3">SC-9</strain>
    </source>
</reference>
<feature type="region of interest" description="Disordered" evidence="1">
    <location>
        <begin position="290"/>
        <end position="313"/>
    </location>
</feature>